<evidence type="ECO:0000313" key="5">
    <source>
        <dbReference type="Proteomes" id="UP001190700"/>
    </source>
</evidence>
<evidence type="ECO:0008006" key="6">
    <source>
        <dbReference type="Google" id="ProtNLM"/>
    </source>
</evidence>
<evidence type="ECO:0000256" key="2">
    <source>
        <dbReference type="ARBA" id="ARBA00022980"/>
    </source>
</evidence>
<dbReference type="EMBL" id="LGRX02025063">
    <property type="protein sequence ID" value="KAK3252993.1"/>
    <property type="molecule type" value="Genomic_DNA"/>
</dbReference>
<dbReference type="AlphaFoldDB" id="A0AAE0CEP0"/>
<keyword evidence="2" id="KW-0689">Ribosomal protein</keyword>
<protein>
    <recommendedName>
        <fullName evidence="6">50S ribosomal protein L35</fullName>
    </recommendedName>
</protein>
<comment type="caution">
    <text evidence="4">The sequence shown here is derived from an EMBL/GenBank/DDBJ whole genome shotgun (WGS) entry which is preliminary data.</text>
</comment>
<name>A0AAE0CEP0_9CHLO</name>
<evidence type="ECO:0000256" key="3">
    <source>
        <dbReference type="ARBA" id="ARBA00023274"/>
    </source>
</evidence>
<dbReference type="GO" id="GO:0005840">
    <property type="term" value="C:ribosome"/>
    <property type="evidence" value="ECO:0007669"/>
    <property type="project" value="UniProtKB-KW"/>
</dbReference>
<dbReference type="GO" id="GO:1990904">
    <property type="term" value="C:ribonucleoprotein complex"/>
    <property type="evidence" value="ECO:0007669"/>
    <property type="project" value="UniProtKB-KW"/>
</dbReference>
<dbReference type="SUPFAM" id="SSF143034">
    <property type="entry name" value="L35p-like"/>
    <property type="match status" value="1"/>
</dbReference>
<reference evidence="4 5" key="1">
    <citation type="journal article" date="2015" name="Genome Biol. Evol.">
        <title>Comparative Genomics of a Bacterivorous Green Alga Reveals Evolutionary Causalities and Consequences of Phago-Mixotrophic Mode of Nutrition.</title>
        <authorList>
            <person name="Burns J.A."/>
            <person name="Paasch A."/>
            <person name="Narechania A."/>
            <person name="Kim E."/>
        </authorList>
    </citation>
    <scope>NUCLEOTIDE SEQUENCE [LARGE SCALE GENOMIC DNA]</scope>
    <source>
        <strain evidence="4 5">PLY_AMNH</strain>
    </source>
</reference>
<evidence type="ECO:0000313" key="4">
    <source>
        <dbReference type="EMBL" id="KAK3252993.1"/>
    </source>
</evidence>
<gene>
    <name evidence="4" type="ORF">CYMTET_37734</name>
</gene>
<comment type="similarity">
    <text evidence="1">Belongs to the bacterial ribosomal protein bL35 family.</text>
</comment>
<dbReference type="GO" id="GO:0003735">
    <property type="term" value="F:structural constituent of ribosome"/>
    <property type="evidence" value="ECO:0007669"/>
    <property type="project" value="InterPro"/>
</dbReference>
<dbReference type="Proteomes" id="UP001190700">
    <property type="component" value="Unassembled WGS sequence"/>
</dbReference>
<accession>A0AAE0CEP0</accession>
<dbReference type="InterPro" id="IPR021137">
    <property type="entry name" value="Ribosomal_bL35-like"/>
</dbReference>
<proteinExistence type="inferred from homology"/>
<dbReference type="PANTHER" id="PTHR36400">
    <property type="entry name" value="RIBOSOMAL PROTEIN L35"/>
    <property type="match status" value="1"/>
</dbReference>
<keyword evidence="3" id="KW-0687">Ribonucleoprotein</keyword>
<dbReference type="InterPro" id="IPR037229">
    <property type="entry name" value="Ribosomal_bL35_sf"/>
</dbReference>
<sequence length="120" mass="13360">MCLLGDRSSLNAQTAVLNASLHAEQSLGATSISRGMSAKSKAAKKVKVVHKKPKKIKIKPYGSFDKRFWLLKDGSFKRRKVGTRHNAHEKANKRRRQLSLPATVHSAYGTIMKKLNFKGS</sequence>
<dbReference type="GO" id="GO:0006412">
    <property type="term" value="P:translation"/>
    <property type="evidence" value="ECO:0007669"/>
    <property type="project" value="InterPro"/>
</dbReference>
<organism evidence="4 5">
    <name type="scientific">Cymbomonas tetramitiformis</name>
    <dbReference type="NCBI Taxonomy" id="36881"/>
    <lineage>
        <taxon>Eukaryota</taxon>
        <taxon>Viridiplantae</taxon>
        <taxon>Chlorophyta</taxon>
        <taxon>Pyramimonadophyceae</taxon>
        <taxon>Pyramimonadales</taxon>
        <taxon>Pyramimonadaceae</taxon>
        <taxon>Cymbomonas</taxon>
    </lineage>
</organism>
<dbReference type="Pfam" id="PF01632">
    <property type="entry name" value="Ribosomal_L35p"/>
    <property type="match status" value="1"/>
</dbReference>
<keyword evidence="5" id="KW-1185">Reference proteome</keyword>
<evidence type="ECO:0000256" key="1">
    <source>
        <dbReference type="ARBA" id="ARBA00006598"/>
    </source>
</evidence>
<dbReference type="PANTHER" id="PTHR36400:SF1">
    <property type="entry name" value="RIBOSOMAL PROTEIN L35"/>
    <property type="match status" value="1"/>
</dbReference>
<dbReference type="Gene3D" id="4.10.410.60">
    <property type="match status" value="1"/>
</dbReference>